<sequence length="45" mass="5389">MEIHIKPQIIYRESKAINTELKANNSAYGSDTHRHHKQKRMKKEK</sequence>
<accession>A0A834SFZ7</accession>
<keyword evidence="3" id="KW-1185">Reference proteome</keyword>
<dbReference type="EMBL" id="JAAIUW010000013">
    <property type="protein sequence ID" value="KAF7801553.1"/>
    <property type="molecule type" value="Genomic_DNA"/>
</dbReference>
<evidence type="ECO:0000313" key="3">
    <source>
        <dbReference type="Proteomes" id="UP000634136"/>
    </source>
</evidence>
<organism evidence="2 3">
    <name type="scientific">Senna tora</name>
    <dbReference type="NCBI Taxonomy" id="362788"/>
    <lineage>
        <taxon>Eukaryota</taxon>
        <taxon>Viridiplantae</taxon>
        <taxon>Streptophyta</taxon>
        <taxon>Embryophyta</taxon>
        <taxon>Tracheophyta</taxon>
        <taxon>Spermatophyta</taxon>
        <taxon>Magnoliopsida</taxon>
        <taxon>eudicotyledons</taxon>
        <taxon>Gunneridae</taxon>
        <taxon>Pentapetalae</taxon>
        <taxon>rosids</taxon>
        <taxon>fabids</taxon>
        <taxon>Fabales</taxon>
        <taxon>Fabaceae</taxon>
        <taxon>Caesalpinioideae</taxon>
        <taxon>Cassia clade</taxon>
        <taxon>Senna</taxon>
    </lineage>
</organism>
<feature type="region of interest" description="Disordered" evidence="1">
    <location>
        <begin position="22"/>
        <end position="45"/>
    </location>
</feature>
<protein>
    <submittedName>
        <fullName evidence="2">Uncharacterized protein</fullName>
    </submittedName>
</protein>
<comment type="caution">
    <text evidence="2">The sequence shown here is derived from an EMBL/GenBank/DDBJ whole genome shotgun (WGS) entry which is preliminary data.</text>
</comment>
<name>A0A834SFZ7_9FABA</name>
<evidence type="ECO:0000313" key="2">
    <source>
        <dbReference type="EMBL" id="KAF7801553.1"/>
    </source>
</evidence>
<evidence type="ECO:0000256" key="1">
    <source>
        <dbReference type="SAM" id="MobiDB-lite"/>
    </source>
</evidence>
<reference evidence="2" key="1">
    <citation type="submission" date="2020-09" db="EMBL/GenBank/DDBJ databases">
        <title>Genome-Enabled Discovery of Anthraquinone Biosynthesis in Senna tora.</title>
        <authorList>
            <person name="Kang S.-H."/>
            <person name="Pandey R.P."/>
            <person name="Lee C.-M."/>
            <person name="Sim J.-S."/>
            <person name="Jeong J.-T."/>
            <person name="Choi B.-S."/>
            <person name="Jung M."/>
            <person name="Ginzburg D."/>
            <person name="Zhao K."/>
            <person name="Won S.Y."/>
            <person name="Oh T.-J."/>
            <person name="Yu Y."/>
            <person name="Kim N.-H."/>
            <person name="Lee O.R."/>
            <person name="Lee T.-H."/>
            <person name="Bashyal P."/>
            <person name="Kim T.-S."/>
            <person name="Lee W.-H."/>
            <person name="Kawkins C."/>
            <person name="Kim C.-K."/>
            <person name="Kim J.S."/>
            <person name="Ahn B.O."/>
            <person name="Rhee S.Y."/>
            <person name="Sohng J.K."/>
        </authorList>
    </citation>
    <scope>NUCLEOTIDE SEQUENCE</scope>
    <source>
        <tissue evidence="2">Leaf</tissue>
    </source>
</reference>
<dbReference type="Proteomes" id="UP000634136">
    <property type="component" value="Unassembled WGS sequence"/>
</dbReference>
<proteinExistence type="predicted"/>
<gene>
    <name evidence="2" type="ORF">G2W53_040664</name>
</gene>
<feature type="compositionally biased region" description="Basic residues" evidence="1">
    <location>
        <begin position="33"/>
        <end position="45"/>
    </location>
</feature>
<dbReference type="AlphaFoldDB" id="A0A834SFZ7"/>